<dbReference type="OMA" id="YPEWLWR"/>
<dbReference type="OrthoDB" id="10252718at2759"/>
<dbReference type="VEuPathDB" id="FungiDB:SAPIO_CDS3149"/>
<proteinExistence type="inferred from homology"/>
<gene>
    <name evidence="9" type="ORF">SAPIO_CDS3149</name>
</gene>
<evidence type="ECO:0000256" key="7">
    <source>
        <dbReference type="ARBA" id="ARBA00035179"/>
    </source>
</evidence>
<keyword evidence="4" id="KW-0496">Mitochondrion</keyword>
<comment type="similarity">
    <text evidence="6">Belongs to the mitochondrion-specific ribosomal protein mL54 family.</text>
</comment>
<evidence type="ECO:0000256" key="8">
    <source>
        <dbReference type="SAM" id="MobiDB-lite"/>
    </source>
</evidence>
<dbReference type="GO" id="GO:0003735">
    <property type="term" value="F:structural constituent of ribosome"/>
    <property type="evidence" value="ECO:0007669"/>
    <property type="project" value="TreeGrafter"/>
</dbReference>
<dbReference type="PANTHER" id="PTHR28595:SF1">
    <property type="entry name" value="LARGE RIBOSOMAL SUBUNIT PROTEIN ML54"/>
    <property type="match status" value="1"/>
</dbReference>
<reference evidence="9 10" key="1">
    <citation type="journal article" date="2014" name="Genome Announc.">
        <title>Draft genome sequence of the pathogenic fungus Scedosporium apiospermum.</title>
        <authorList>
            <person name="Vandeputte P."/>
            <person name="Ghamrawi S."/>
            <person name="Rechenmann M."/>
            <person name="Iltis A."/>
            <person name="Giraud S."/>
            <person name="Fleury M."/>
            <person name="Thornton C."/>
            <person name="Delhaes L."/>
            <person name="Meyer W."/>
            <person name="Papon N."/>
            <person name="Bouchara J.P."/>
        </authorList>
    </citation>
    <scope>NUCLEOTIDE SEQUENCE [LARGE SCALE GENOMIC DNA]</scope>
    <source>
        <strain evidence="9 10">IHEM 14462</strain>
    </source>
</reference>
<dbReference type="RefSeq" id="XP_016644014.1">
    <property type="nucleotide sequence ID" value="XM_016786008.1"/>
</dbReference>
<evidence type="ECO:0000256" key="1">
    <source>
        <dbReference type="ARBA" id="ARBA00004173"/>
    </source>
</evidence>
<accession>A0A084GA53</accession>
<dbReference type="KEGG" id="sapo:SAPIO_CDS3149"/>
<sequence>MICRQCLRRASALTRQPFIASARTISTFPARLNASGEAPKLSTPTTEPGEELAKPAPAAEPKSSCAAGTVLTGLNYFKNKQDPVALPDDQYPEWLWRCLEYPEKVNAAEDGAADEFSKSKKQRRLAAKKQRQLEARILATGDVEALAPKIPLQHQTLNLAHGGEGALSDVLKSSSKRAELQKAMRRERKSQIKEANYLKSM</sequence>
<dbReference type="Proteomes" id="UP000028545">
    <property type="component" value="Unassembled WGS sequence"/>
</dbReference>
<evidence type="ECO:0000256" key="5">
    <source>
        <dbReference type="ARBA" id="ARBA00023274"/>
    </source>
</evidence>
<keyword evidence="2" id="KW-0809">Transit peptide</keyword>
<dbReference type="PANTHER" id="PTHR28595">
    <property type="entry name" value="39S RIBOSOMAL PROTEIN L54, MITOCHONDRIAL"/>
    <property type="match status" value="1"/>
</dbReference>
<comment type="caution">
    <text evidence="9">The sequence shown here is derived from an EMBL/GenBank/DDBJ whole genome shotgun (WGS) entry which is preliminary data.</text>
</comment>
<evidence type="ECO:0000313" key="9">
    <source>
        <dbReference type="EMBL" id="KEZ44215.1"/>
    </source>
</evidence>
<organism evidence="9 10">
    <name type="scientific">Pseudallescheria apiosperma</name>
    <name type="common">Scedosporium apiospermum</name>
    <dbReference type="NCBI Taxonomy" id="563466"/>
    <lineage>
        <taxon>Eukaryota</taxon>
        <taxon>Fungi</taxon>
        <taxon>Dikarya</taxon>
        <taxon>Ascomycota</taxon>
        <taxon>Pezizomycotina</taxon>
        <taxon>Sordariomycetes</taxon>
        <taxon>Hypocreomycetidae</taxon>
        <taxon>Microascales</taxon>
        <taxon>Microascaceae</taxon>
        <taxon>Scedosporium</taxon>
    </lineage>
</organism>
<dbReference type="HOGENOM" id="CLU_086132_1_1_1"/>
<evidence type="ECO:0000256" key="2">
    <source>
        <dbReference type="ARBA" id="ARBA00022946"/>
    </source>
</evidence>
<dbReference type="Pfam" id="PF08561">
    <property type="entry name" value="Ribosomal_L37"/>
    <property type="match status" value="1"/>
</dbReference>
<keyword evidence="10" id="KW-1185">Reference proteome</keyword>
<evidence type="ECO:0000256" key="3">
    <source>
        <dbReference type="ARBA" id="ARBA00022980"/>
    </source>
</evidence>
<name>A0A084GA53_PSEDA</name>
<dbReference type="GeneID" id="27722221"/>
<keyword evidence="3" id="KW-0689">Ribosomal protein</keyword>
<dbReference type="AlphaFoldDB" id="A0A084GA53"/>
<feature type="region of interest" description="Disordered" evidence="8">
    <location>
        <begin position="33"/>
        <end position="61"/>
    </location>
</feature>
<evidence type="ECO:0000313" key="10">
    <source>
        <dbReference type="Proteomes" id="UP000028545"/>
    </source>
</evidence>
<comment type="subcellular location">
    <subcellularLocation>
        <location evidence="1">Mitochondrion</location>
    </subcellularLocation>
</comment>
<evidence type="ECO:0000256" key="4">
    <source>
        <dbReference type="ARBA" id="ARBA00023128"/>
    </source>
</evidence>
<keyword evidence="5" id="KW-0687">Ribonucleoprotein</keyword>
<evidence type="ECO:0000256" key="6">
    <source>
        <dbReference type="ARBA" id="ARBA00033752"/>
    </source>
</evidence>
<protein>
    <recommendedName>
        <fullName evidence="7">Large ribosomal subunit protein mL54</fullName>
    </recommendedName>
</protein>
<dbReference type="EMBL" id="JOWA01000088">
    <property type="protein sequence ID" value="KEZ44215.1"/>
    <property type="molecule type" value="Genomic_DNA"/>
</dbReference>
<dbReference type="GO" id="GO:0005762">
    <property type="term" value="C:mitochondrial large ribosomal subunit"/>
    <property type="evidence" value="ECO:0007669"/>
    <property type="project" value="TreeGrafter"/>
</dbReference>
<dbReference type="InterPro" id="IPR013870">
    <property type="entry name" value="Ribosomal_mL54"/>
</dbReference>